<accession>A0A4S4BWW2</accession>
<evidence type="ECO:0000313" key="2">
    <source>
        <dbReference type="Proteomes" id="UP000310334"/>
    </source>
</evidence>
<dbReference type="RefSeq" id="WP_136354085.1">
    <property type="nucleotide sequence ID" value="NZ_CP046266.1"/>
</dbReference>
<gene>
    <name evidence="1" type="ORF">E6W99_11830</name>
</gene>
<dbReference type="OrthoDB" id="2924022at2"/>
<organism evidence="1 2">
    <name type="scientific">Metabacillus sediminilitoris</name>
    <dbReference type="NCBI Taxonomy" id="2567941"/>
    <lineage>
        <taxon>Bacteria</taxon>
        <taxon>Bacillati</taxon>
        <taxon>Bacillota</taxon>
        <taxon>Bacilli</taxon>
        <taxon>Bacillales</taxon>
        <taxon>Bacillaceae</taxon>
        <taxon>Metabacillus</taxon>
    </lineage>
</organism>
<dbReference type="EMBL" id="SSNT01000008">
    <property type="protein sequence ID" value="THF79697.1"/>
    <property type="molecule type" value="Genomic_DNA"/>
</dbReference>
<dbReference type="AlphaFoldDB" id="A0A4S4BWW2"/>
<proteinExistence type="predicted"/>
<reference evidence="1 2" key="1">
    <citation type="submission" date="2019-04" db="EMBL/GenBank/DDBJ databases">
        <title>Bacillus sediminilitoris sp. nov., isolated from a tidal flat sediment on the East China Sea.</title>
        <authorList>
            <person name="Wei Y."/>
            <person name="Mao H."/>
            <person name="Fang J."/>
        </authorList>
    </citation>
    <scope>NUCLEOTIDE SEQUENCE [LARGE SCALE GENOMIC DNA]</scope>
    <source>
        <strain evidence="1 2">DSL-17</strain>
    </source>
</reference>
<protein>
    <submittedName>
        <fullName evidence="1">Uncharacterized protein</fullName>
    </submittedName>
</protein>
<keyword evidence="2" id="KW-1185">Reference proteome</keyword>
<comment type="caution">
    <text evidence="1">The sequence shown here is derived from an EMBL/GenBank/DDBJ whole genome shotgun (WGS) entry which is preliminary data.</text>
</comment>
<evidence type="ECO:0000313" key="1">
    <source>
        <dbReference type="EMBL" id="THF79697.1"/>
    </source>
</evidence>
<sequence length="60" mass="6707">MENENYLTNAPKKERITIQTTGTALNLKHVAGDSVNEHKNLEDANSIISEKEIGQQNENL</sequence>
<dbReference type="Proteomes" id="UP000310334">
    <property type="component" value="Unassembled WGS sequence"/>
</dbReference>
<name>A0A4S4BWW2_9BACI</name>